<organism evidence="4 5">
    <name type="scientific">Nibricoccus aquaticus</name>
    <dbReference type="NCBI Taxonomy" id="2576891"/>
    <lineage>
        <taxon>Bacteria</taxon>
        <taxon>Pseudomonadati</taxon>
        <taxon>Verrucomicrobiota</taxon>
        <taxon>Opitutia</taxon>
        <taxon>Opitutales</taxon>
        <taxon>Opitutaceae</taxon>
        <taxon>Nibricoccus</taxon>
    </lineage>
</organism>
<feature type="signal peptide" evidence="2">
    <location>
        <begin position="1"/>
        <end position="26"/>
    </location>
</feature>
<dbReference type="AlphaFoldDB" id="A0A290Q995"/>
<sequence length="602" mass="66550">MRALRTLILPTLAIIALSLLPCHLHASDTAPASPEAATAADDIMGDVTLLPALNASAGRIEDFGFRVSPAYEPARSTFFNRVYTPVVDVVLPNTAASRAGLEPGDRIVSSDGAPTASGSFSLKKWRRIQETKWAAVARGENDVTWTLVVESATTQKRRTLHLRIPTPPPRWGDTVWRAPDRRPALIPEPGPLADRARLILDHGIHVLLRRSYLNGLQLPVDANQPYFLCHQWTLWSDSVGHRIYVSQQRGRTDIILEAISAEASADLSANAATATPGRPISSPTTIFARESRVYLTSPSGALERAWALPRGRPQQEIPHDLARPEFQRELDFWLNQTTTSSPRWPLTVNADHTPAPDLSETPPPISEAPISPDQNPPQATSAAFQKLPRATDTQRALFEDAFAKIGAESDRWAYTETTRRAGEKKTTVTRIDPSRPEHERCTLLEIGGKPPTPDELHRWRENGGDDTDPLGELRNLRNSIDRTDLRLFADEVAALVFELPVPSTSADFPSDKFQALFRVNKTTRALEDIVVKLREPLRFSGVVKVTEAGLEARFKTLDPAYPPQPVMLRGGGAVRVLFAKISRDFETTRTHFKRVETASSAP</sequence>
<feature type="region of interest" description="Disordered" evidence="1">
    <location>
        <begin position="341"/>
        <end position="390"/>
    </location>
</feature>
<dbReference type="EMBL" id="CP023344">
    <property type="protein sequence ID" value="ATC65275.1"/>
    <property type="molecule type" value="Genomic_DNA"/>
</dbReference>
<keyword evidence="5" id="KW-1185">Reference proteome</keyword>
<gene>
    <name evidence="4" type="ORF">CMV30_15695</name>
</gene>
<evidence type="ECO:0000256" key="2">
    <source>
        <dbReference type="SAM" id="SignalP"/>
    </source>
</evidence>
<protein>
    <recommendedName>
        <fullName evidence="3">PDZ domain-containing protein</fullName>
    </recommendedName>
</protein>
<feature type="domain" description="PDZ" evidence="3">
    <location>
        <begin position="46"/>
        <end position="118"/>
    </location>
</feature>
<evidence type="ECO:0000313" key="5">
    <source>
        <dbReference type="Proteomes" id="UP000217265"/>
    </source>
</evidence>
<proteinExistence type="predicted"/>
<dbReference type="InterPro" id="IPR001478">
    <property type="entry name" value="PDZ"/>
</dbReference>
<accession>A0A290Q995</accession>
<dbReference type="Gene3D" id="2.30.42.10">
    <property type="match status" value="1"/>
</dbReference>
<evidence type="ECO:0000256" key="1">
    <source>
        <dbReference type="SAM" id="MobiDB-lite"/>
    </source>
</evidence>
<dbReference type="OrthoDB" id="9782003at2"/>
<evidence type="ECO:0000313" key="4">
    <source>
        <dbReference type="EMBL" id="ATC65275.1"/>
    </source>
</evidence>
<dbReference type="InterPro" id="IPR036034">
    <property type="entry name" value="PDZ_sf"/>
</dbReference>
<dbReference type="PROSITE" id="PS50106">
    <property type="entry name" value="PDZ"/>
    <property type="match status" value="1"/>
</dbReference>
<reference evidence="4 5" key="1">
    <citation type="submission" date="2017-09" db="EMBL/GenBank/DDBJ databases">
        <title>Complete genome sequence of Verrucomicrobial strain HZ-65, isolated from freshwater.</title>
        <authorList>
            <person name="Choi A."/>
        </authorList>
    </citation>
    <scope>NUCLEOTIDE SEQUENCE [LARGE SCALE GENOMIC DNA]</scope>
    <source>
        <strain evidence="4 5">HZ-65</strain>
    </source>
</reference>
<dbReference type="Proteomes" id="UP000217265">
    <property type="component" value="Chromosome"/>
</dbReference>
<evidence type="ECO:0000259" key="3">
    <source>
        <dbReference type="PROSITE" id="PS50106"/>
    </source>
</evidence>
<feature type="compositionally biased region" description="Polar residues" evidence="1">
    <location>
        <begin position="372"/>
        <end position="383"/>
    </location>
</feature>
<feature type="chain" id="PRO_5013194285" description="PDZ domain-containing protein" evidence="2">
    <location>
        <begin position="27"/>
        <end position="602"/>
    </location>
</feature>
<dbReference type="KEGG" id="vbh:CMV30_15695"/>
<dbReference type="RefSeq" id="WP_096056906.1">
    <property type="nucleotide sequence ID" value="NZ_CP023344.1"/>
</dbReference>
<dbReference type="SUPFAM" id="SSF50156">
    <property type="entry name" value="PDZ domain-like"/>
    <property type="match status" value="1"/>
</dbReference>
<keyword evidence="2" id="KW-0732">Signal</keyword>
<name>A0A290Q995_9BACT</name>